<name>A0A4Y3QP46_MICTE</name>
<proteinExistence type="inferred from homology"/>
<dbReference type="SUPFAM" id="SSF56317">
    <property type="entry name" value="Carbon-nitrogen hydrolase"/>
    <property type="match status" value="1"/>
</dbReference>
<protein>
    <recommendedName>
        <fullName evidence="2">CN hydrolase domain-containing protein</fullName>
    </recommendedName>
</protein>
<dbReference type="PROSITE" id="PS50263">
    <property type="entry name" value="CN_HYDROLASE"/>
    <property type="match status" value="1"/>
</dbReference>
<evidence type="ECO:0000313" key="3">
    <source>
        <dbReference type="EMBL" id="GEB46912.1"/>
    </source>
</evidence>
<evidence type="ECO:0000256" key="1">
    <source>
        <dbReference type="ARBA" id="ARBA00010613"/>
    </source>
</evidence>
<dbReference type="AlphaFoldDB" id="A0A4Y3QP46"/>
<dbReference type="InterPro" id="IPR003010">
    <property type="entry name" value="C-N_Hydrolase"/>
</dbReference>
<gene>
    <name evidence="3" type="ORF">MTE01_28570</name>
</gene>
<dbReference type="InterPro" id="IPR036526">
    <property type="entry name" value="C-N_Hydrolase_sf"/>
</dbReference>
<sequence>MTVRIATVQAEATPGAVELNIARAAQLVAESAEAGAELLLFPEAFLTGYDEATFGGTLPNLDDLTWLAPLQEAVDETGVIAVVNTALDDGHRRTLTDVLLAPGALPLPAYAKQHLHAPERTIFVSGARGYSFRIRDVEFALSVCYDANFPEHAAAASEAGATVYLNSGAYFPGGERRRDLHLAARALDNGIYVVYSGLIGAPSDFIGGSAVFDPLGRRVASVDEREGLAIADIDPALVEDVRRDQRMWTDRREDLGDFERSGDLTGRTARATGA</sequence>
<comment type="caution">
    <text evidence="3">The sequence shown here is derived from an EMBL/GenBank/DDBJ whole genome shotgun (WGS) entry which is preliminary data.</text>
</comment>
<dbReference type="OrthoDB" id="9811121at2"/>
<dbReference type="RefSeq" id="WP_103209767.1">
    <property type="nucleotide sequence ID" value="NZ_BJML01000011.1"/>
</dbReference>
<dbReference type="EMBL" id="BJML01000011">
    <property type="protein sequence ID" value="GEB46912.1"/>
    <property type="molecule type" value="Genomic_DNA"/>
</dbReference>
<dbReference type="PANTHER" id="PTHR23088">
    <property type="entry name" value="NITRILASE-RELATED"/>
    <property type="match status" value="1"/>
</dbReference>
<dbReference type="Gene3D" id="3.60.110.10">
    <property type="entry name" value="Carbon-nitrogen hydrolase"/>
    <property type="match status" value="1"/>
</dbReference>
<dbReference type="CDD" id="cd07197">
    <property type="entry name" value="nitrilase"/>
    <property type="match status" value="1"/>
</dbReference>
<organism evidence="3 4">
    <name type="scientific">Microbacterium testaceum</name>
    <name type="common">Aureobacterium testaceum</name>
    <name type="synonym">Brevibacterium testaceum</name>
    <dbReference type="NCBI Taxonomy" id="2033"/>
    <lineage>
        <taxon>Bacteria</taxon>
        <taxon>Bacillati</taxon>
        <taxon>Actinomycetota</taxon>
        <taxon>Actinomycetes</taxon>
        <taxon>Micrococcales</taxon>
        <taxon>Microbacteriaceae</taxon>
        <taxon>Microbacterium</taxon>
    </lineage>
</organism>
<dbReference type="GeneID" id="57145540"/>
<feature type="domain" description="CN hydrolase" evidence="2">
    <location>
        <begin position="3"/>
        <end position="235"/>
    </location>
</feature>
<accession>A0A4Y3QP46</accession>
<reference evidence="3 4" key="1">
    <citation type="submission" date="2019-06" db="EMBL/GenBank/DDBJ databases">
        <title>Whole genome shotgun sequence of Microbacterium testaceum NBRC 12675.</title>
        <authorList>
            <person name="Hosoyama A."/>
            <person name="Uohara A."/>
            <person name="Ohji S."/>
            <person name="Ichikawa N."/>
        </authorList>
    </citation>
    <scope>NUCLEOTIDE SEQUENCE [LARGE SCALE GENOMIC DNA]</scope>
    <source>
        <strain evidence="3 4">NBRC 12675</strain>
    </source>
</reference>
<dbReference type="Proteomes" id="UP000319525">
    <property type="component" value="Unassembled WGS sequence"/>
</dbReference>
<evidence type="ECO:0000259" key="2">
    <source>
        <dbReference type="PROSITE" id="PS50263"/>
    </source>
</evidence>
<evidence type="ECO:0000313" key="4">
    <source>
        <dbReference type="Proteomes" id="UP000319525"/>
    </source>
</evidence>
<dbReference type="Pfam" id="PF00795">
    <property type="entry name" value="CN_hydrolase"/>
    <property type="match status" value="1"/>
</dbReference>
<comment type="similarity">
    <text evidence="1">Belongs to the carbon-nitrogen hydrolase superfamily. NIT1/NIT2 family.</text>
</comment>
<dbReference type="PANTHER" id="PTHR23088:SF27">
    <property type="entry name" value="DEAMINATED GLUTATHIONE AMIDASE"/>
    <property type="match status" value="1"/>
</dbReference>